<gene>
    <name evidence="1" type="ORF">G6M46_11440</name>
</gene>
<evidence type="ECO:0000313" key="2">
    <source>
        <dbReference type="Proteomes" id="UP000702952"/>
    </source>
</evidence>
<dbReference type="RefSeq" id="WP_019566799.1">
    <property type="nucleotide sequence ID" value="NZ_CP032922.1"/>
</dbReference>
<dbReference type="AlphaFoldDB" id="A0AA44F3L9"/>
<reference evidence="1" key="1">
    <citation type="journal article" date="2020" name="Science">
        <title>Unexpected conservation and global transmission of agrobacterial virulence plasmids.</title>
        <authorList>
            <person name="Weisberg A.J."/>
            <person name="Davis E.W. 2nd"/>
            <person name="Tabima J."/>
            <person name="Belcher M.S."/>
            <person name="Miller M."/>
            <person name="Kuo C.H."/>
            <person name="Loper J.E."/>
            <person name="Grunwald N.J."/>
            <person name="Putnam M.L."/>
            <person name="Chang J.H."/>
        </authorList>
    </citation>
    <scope>NUCLEOTIDE SEQUENCE</scope>
    <source>
        <strain evidence="1">17-1853-1a</strain>
    </source>
</reference>
<protein>
    <submittedName>
        <fullName evidence="1">Uncharacterized protein</fullName>
    </submittedName>
</protein>
<name>A0AA44F3L9_AGRTU</name>
<dbReference type="Proteomes" id="UP000702952">
    <property type="component" value="Unassembled WGS sequence"/>
</dbReference>
<accession>A0AA44F3L9</accession>
<comment type="caution">
    <text evidence="1">The sequence shown here is derived from an EMBL/GenBank/DDBJ whole genome shotgun (WGS) entry which is preliminary data.</text>
</comment>
<evidence type="ECO:0000313" key="1">
    <source>
        <dbReference type="EMBL" id="NTC28772.1"/>
    </source>
</evidence>
<dbReference type="EMBL" id="JAAMAY010000019">
    <property type="protein sequence ID" value="NTC28772.1"/>
    <property type="molecule type" value="Genomic_DNA"/>
</dbReference>
<organism evidence="1 2">
    <name type="scientific">Agrobacterium tumefaciens</name>
    <dbReference type="NCBI Taxonomy" id="358"/>
    <lineage>
        <taxon>Bacteria</taxon>
        <taxon>Pseudomonadati</taxon>
        <taxon>Pseudomonadota</taxon>
        <taxon>Alphaproteobacteria</taxon>
        <taxon>Hyphomicrobiales</taxon>
        <taxon>Rhizobiaceae</taxon>
        <taxon>Rhizobium/Agrobacterium group</taxon>
        <taxon>Agrobacterium</taxon>
        <taxon>Agrobacterium tumefaciens complex</taxon>
    </lineage>
</organism>
<sequence length="63" mass="7430">MLKHFLEKWRLWEEAFLGIDDLQGDYLFSLEKRVARLEAATEALDRKRLPATLPESAETTPRR</sequence>
<proteinExistence type="predicted"/>